<organism evidence="5 6">
    <name type="scientific">Adhaeretor mobilis</name>
    <dbReference type="NCBI Taxonomy" id="1930276"/>
    <lineage>
        <taxon>Bacteria</taxon>
        <taxon>Pseudomonadati</taxon>
        <taxon>Planctomycetota</taxon>
        <taxon>Planctomycetia</taxon>
        <taxon>Pirellulales</taxon>
        <taxon>Lacipirellulaceae</taxon>
        <taxon>Adhaeretor</taxon>
    </lineage>
</organism>
<reference evidence="5 6" key="1">
    <citation type="submission" date="2019-02" db="EMBL/GenBank/DDBJ databases">
        <title>Deep-cultivation of Planctomycetes and their phenomic and genomic characterization uncovers novel biology.</title>
        <authorList>
            <person name="Wiegand S."/>
            <person name="Jogler M."/>
            <person name="Boedeker C."/>
            <person name="Pinto D."/>
            <person name="Vollmers J."/>
            <person name="Rivas-Marin E."/>
            <person name="Kohn T."/>
            <person name="Peeters S.H."/>
            <person name="Heuer A."/>
            <person name="Rast P."/>
            <person name="Oberbeckmann S."/>
            <person name="Bunk B."/>
            <person name="Jeske O."/>
            <person name="Meyerdierks A."/>
            <person name="Storesund J.E."/>
            <person name="Kallscheuer N."/>
            <person name="Luecker S."/>
            <person name="Lage O.M."/>
            <person name="Pohl T."/>
            <person name="Merkel B.J."/>
            <person name="Hornburger P."/>
            <person name="Mueller R.-W."/>
            <person name="Bruemmer F."/>
            <person name="Labrenz M."/>
            <person name="Spormann A.M."/>
            <person name="Op den Camp H."/>
            <person name="Overmann J."/>
            <person name="Amann R."/>
            <person name="Jetten M.S.M."/>
            <person name="Mascher T."/>
            <person name="Medema M.H."/>
            <person name="Devos D.P."/>
            <person name="Kaster A.-K."/>
            <person name="Ovreas L."/>
            <person name="Rohde M."/>
            <person name="Galperin M.Y."/>
            <person name="Jogler C."/>
        </authorList>
    </citation>
    <scope>NUCLEOTIDE SEQUENCE [LARGE SCALE GENOMIC DNA]</scope>
    <source>
        <strain evidence="5 6">HG15A2</strain>
    </source>
</reference>
<dbReference type="Proteomes" id="UP000319852">
    <property type="component" value="Chromosome"/>
</dbReference>
<dbReference type="PROSITE" id="PS51206">
    <property type="entry name" value="SF3_HELICASE_1"/>
    <property type="match status" value="1"/>
</dbReference>
<dbReference type="KEGG" id="amob:HG15A2_09690"/>
<evidence type="ECO:0000259" key="4">
    <source>
        <dbReference type="PROSITE" id="PS51206"/>
    </source>
</evidence>
<dbReference type="InterPro" id="IPR027417">
    <property type="entry name" value="P-loop_NTPase"/>
</dbReference>
<evidence type="ECO:0000256" key="2">
    <source>
        <dbReference type="ARBA" id="ARBA00022801"/>
    </source>
</evidence>
<protein>
    <recommendedName>
        <fullName evidence="4">SF3 helicase domain-containing protein</fullName>
    </recommendedName>
</protein>
<name>A0A517MS55_9BACT</name>
<proteinExistence type="predicted"/>
<dbReference type="OrthoDB" id="288091at2"/>
<dbReference type="Gene3D" id="3.40.50.300">
    <property type="entry name" value="P-loop containing nucleotide triphosphate hydrolases"/>
    <property type="match status" value="1"/>
</dbReference>
<evidence type="ECO:0000313" key="6">
    <source>
        <dbReference type="Proteomes" id="UP000319852"/>
    </source>
</evidence>
<keyword evidence="3" id="KW-0067">ATP-binding</keyword>
<dbReference type="InterPro" id="IPR014818">
    <property type="entry name" value="Phage/plasmid_primase_P4_C"/>
</dbReference>
<dbReference type="Pfam" id="PF08706">
    <property type="entry name" value="D5_N"/>
    <property type="match status" value="1"/>
</dbReference>
<dbReference type="AlphaFoldDB" id="A0A517MS55"/>
<dbReference type="PANTHER" id="PTHR35372">
    <property type="entry name" value="ATP BINDING PROTEIN-RELATED"/>
    <property type="match status" value="1"/>
</dbReference>
<dbReference type="InterPro" id="IPR045455">
    <property type="entry name" value="NrS-1_pol-like_helicase"/>
</dbReference>
<evidence type="ECO:0000256" key="3">
    <source>
        <dbReference type="ARBA" id="ARBA00022840"/>
    </source>
</evidence>
<gene>
    <name evidence="5" type="ORF">HG15A2_09690</name>
</gene>
<dbReference type="InterPro" id="IPR014015">
    <property type="entry name" value="Helicase_SF3_DNA-vir"/>
</dbReference>
<dbReference type="InterPro" id="IPR051620">
    <property type="entry name" value="ORF904-like_C"/>
</dbReference>
<feature type="domain" description="SF3 helicase" evidence="4">
    <location>
        <begin position="179"/>
        <end position="338"/>
    </location>
</feature>
<dbReference type="InterPro" id="IPR006500">
    <property type="entry name" value="Helicase_put_C_phage/plasmid"/>
</dbReference>
<keyword evidence="2" id="KW-0378">Hydrolase</keyword>
<sequence length="455" mass="51676">MMEQEYTIAEGPVSLTDTGNGERFAAQHGHCVKYVHPWNKWLVWDDSRWQFDHSGQIHRRAKATARSIYNEASQFGDKEEQKAVAQWAYGSQSKSRLENMLYLARSEQPIPLDHADLDADGWLLNCDNGTVDLHTGVLKAHNPGDLLTKSTGVEYSDHPGADAVLWTDTLDTIFARDTELIGFVQRLLGSALVGEVHDHILPIFYGSGANGKSVLIETAMAAMGDYSMKAPAGLLVARRNESHPTELADLYRTRLVAITETGDGQRLDERLVKELTGGDTIRARRMREDFWQFAPSHLALMVTNHKPIVRGVDYGIWRRLRLVPFEVTIPEEKQDRQLSQKLRAELPAILKWMVQGCLDWQKQGLAAPPQVMAATDDYKAESDTFGLWFEERCTAGERFQCKASQSFTNYKQWADENNERAMNQRKFGERIGERFTKERRNDGFHYVGFSLDSHT</sequence>
<dbReference type="GO" id="GO:0005524">
    <property type="term" value="F:ATP binding"/>
    <property type="evidence" value="ECO:0007669"/>
    <property type="project" value="UniProtKB-KW"/>
</dbReference>
<dbReference type="NCBIfam" id="TIGR01613">
    <property type="entry name" value="primase_Cterm"/>
    <property type="match status" value="1"/>
</dbReference>
<evidence type="ECO:0000313" key="5">
    <source>
        <dbReference type="EMBL" id="QDS97705.1"/>
    </source>
</evidence>
<evidence type="ECO:0000256" key="1">
    <source>
        <dbReference type="ARBA" id="ARBA00022741"/>
    </source>
</evidence>
<dbReference type="RefSeq" id="WP_145058288.1">
    <property type="nucleotide sequence ID" value="NZ_CP036263.1"/>
</dbReference>
<dbReference type="PANTHER" id="PTHR35372:SF2">
    <property type="entry name" value="SF3 HELICASE DOMAIN-CONTAINING PROTEIN"/>
    <property type="match status" value="1"/>
</dbReference>
<dbReference type="Pfam" id="PF19263">
    <property type="entry name" value="DUF5906"/>
    <property type="match status" value="1"/>
</dbReference>
<dbReference type="EMBL" id="CP036263">
    <property type="protein sequence ID" value="QDS97705.1"/>
    <property type="molecule type" value="Genomic_DNA"/>
</dbReference>
<dbReference type="GO" id="GO:0016787">
    <property type="term" value="F:hydrolase activity"/>
    <property type="evidence" value="ECO:0007669"/>
    <property type="project" value="UniProtKB-KW"/>
</dbReference>
<keyword evidence="1" id="KW-0547">Nucleotide-binding</keyword>
<dbReference type="SMART" id="SM00885">
    <property type="entry name" value="D5_N"/>
    <property type="match status" value="1"/>
</dbReference>
<keyword evidence="6" id="KW-1185">Reference proteome</keyword>
<accession>A0A517MS55</accession>